<dbReference type="GO" id="GO:0008093">
    <property type="term" value="F:cytoskeletal anchor activity"/>
    <property type="evidence" value="ECO:0007669"/>
    <property type="project" value="TreeGrafter"/>
</dbReference>
<dbReference type="GO" id="GO:0045176">
    <property type="term" value="P:apical protein localization"/>
    <property type="evidence" value="ECO:0007669"/>
    <property type="project" value="TreeGrafter"/>
</dbReference>
<dbReference type="EMBL" id="VFJC01000008">
    <property type="protein sequence ID" value="KAB5571710.1"/>
    <property type="molecule type" value="Genomic_DNA"/>
</dbReference>
<evidence type="ECO:0000256" key="1">
    <source>
        <dbReference type="SAM" id="MobiDB-lite"/>
    </source>
</evidence>
<feature type="compositionally biased region" description="Low complexity" evidence="1">
    <location>
        <begin position="1034"/>
        <end position="1046"/>
    </location>
</feature>
<feature type="region of interest" description="Disordered" evidence="1">
    <location>
        <begin position="307"/>
        <end position="333"/>
    </location>
</feature>
<accession>A0A5N5NW01</accession>
<dbReference type="SMART" id="SM00185">
    <property type="entry name" value="ARM"/>
    <property type="match status" value="3"/>
</dbReference>
<dbReference type="Pfam" id="PF19427">
    <property type="entry name" value="Insc_C"/>
    <property type="match status" value="1"/>
</dbReference>
<dbReference type="Proteomes" id="UP000327468">
    <property type="component" value="Chromosome 7"/>
</dbReference>
<dbReference type="Gene3D" id="1.25.10.10">
    <property type="entry name" value="Leucine-rich Repeat Variant"/>
    <property type="match status" value="1"/>
</dbReference>
<evidence type="ECO:0000259" key="2">
    <source>
        <dbReference type="Pfam" id="PF16748"/>
    </source>
</evidence>
<gene>
    <name evidence="4" type="ORF">PHYPO_G00228160</name>
</gene>
<feature type="region of interest" description="Disordered" evidence="1">
    <location>
        <begin position="1173"/>
        <end position="1192"/>
    </location>
</feature>
<evidence type="ECO:0000313" key="4">
    <source>
        <dbReference type="EMBL" id="KAB5571710.1"/>
    </source>
</evidence>
<feature type="region of interest" description="Disordered" evidence="1">
    <location>
        <begin position="1126"/>
        <end position="1152"/>
    </location>
</feature>
<dbReference type="InterPro" id="IPR031938">
    <property type="entry name" value="INSC_LBD"/>
</dbReference>
<feature type="domain" description="Protein inscuteable homologue C-terminal" evidence="3">
    <location>
        <begin position="2045"/>
        <end position="2496"/>
    </location>
</feature>
<keyword evidence="5" id="KW-1185">Reference proteome</keyword>
<reference evidence="4 5" key="1">
    <citation type="submission" date="2019-06" db="EMBL/GenBank/DDBJ databases">
        <title>A chromosome-scale genome assembly of the striped catfish, Pangasianodon hypophthalmus.</title>
        <authorList>
            <person name="Wen M."/>
            <person name="Zahm M."/>
            <person name="Roques C."/>
            <person name="Cabau C."/>
            <person name="Klopp C."/>
            <person name="Donnadieu C."/>
            <person name="Jouanno E."/>
            <person name="Avarre J.-C."/>
            <person name="Campet M."/>
            <person name="Ha T.T.T."/>
            <person name="Dugue R."/>
            <person name="Lampietro C."/>
            <person name="Louis A."/>
            <person name="Herpin A."/>
            <person name="Echchiki A."/>
            <person name="Berthelot C."/>
            <person name="Parey E."/>
            <person name="Roest-Crollius H."/>
            <person name="Braasch I."/>
            <person name="Postlethwait J."/>
            <person name="Bobe J."/>
            <person name="Montfort J."/>
            <person name="Bouchez O."/>
            <person name="Begum T."/>
            <person name="Schartl M."/>
            <person name="Guiguen Y."/>
        </authorList>
    </citation>
    <scope>NUCLEOTIDE SEQUENCE [LARGE SCALE GENOMIC DNA]</scope>
    <source>
        <strain evidence="4 5">Indonesia</strain>
        <tissue evidence="4">Blood</tissue>
    </source>
</reference>
<evidence type="ECO:0000313" key="5">
    <source>
        <dbReference type="Proteomes" id="UP000327468"/>
    </source>
</evidence>
<dbReference type="InterPro" id="IPR011989">
    <property type="entry name" value="ARM-like"/>
</dbReference>
<evidence type="ECO:0000259" key="3">
    <source>
        <dbReference type="Pfam" id="PF19427"/>
    </source>
</evidence>
<name>A0A5N5NW01_PANHP</name>
<feature type="compositionally biased region" description="Low complexity" evidence="1">
    <location>
        <begin position="310"/>
        <end position="333"/>
    </location>
</feature>
<dbReference type="PANTHER" id="PTHR21386">
    <property type="entry name" value="INSCUTEABLE"/>
    <property type="match status" value="1"/>
</dbReference>
<feature type="region of interest" description="Disordered" evidence="1">
    <location>
        <begin position="1033"/>
        <end position="1053"/>
    </location>
</feature>
<comment type="caution">
    <text evidence="4">The sequence shown here is derived from an EMBL/GenBank/DDBJ whole genome shotgun (WGS) entry which is preliminary data.</text>
</comment>
<feature type="region of interest" description="Disordered" evidence="1">
    <location>
        <begin position="1768"/>
        <end position="1793"/>
    </location>
</feature>
<feature type="compositionally biased region" description="Low complexity" evidence="1">
    <location>
        <begin position="1140"/>
        <end position="1149"/>
    </location>
</feature>
<protein>
    <submittedName>
        <fullName evidence="4">Uncharacterized protein</fullName>
    </submittedName>
</protein>
<proteinExistence type="predicted"/>
<dbReference type="GO" id="GO:0000132">
    <property type="term" value="P:establishment of mitotic spindle orientation"/>
    <property type="evidence" value="ECO:0007669"/>
    <property type="project" value="TreeGrafter"/>
</dbReference>
<dbReference type="InterPro" id="IPR000225">
    <property type="entry name" value="Armadillo"/>
</dbReference>
<dbReference type="GO" id="GO:0008356">
    <property type="term" value="P:asymmetric cell division"/>
    <property type="evidence" value="ECO:0007669"/>
    <property type="project" value="InterPro"/>
</dbReference>
<dbReference type="InterPro" id="IPR016024">
    <property type="entry name" value="ARM-type_fold"/>
</dbReference>
<dbReference type="SUPFAM" id="SSF48371">
    <property type="entry name" value="ARM repeat"/>
    <property type="match status" value="1"/>
</dbReference>
<organism evidence="4 5">
    <name type="scientific">Pangasianodon hypophthalmus</name>
    <name type="common">Striped catfish</name>
    <name type="synonym">Helicophagus hypophthalmus</name>
    <dbReference type="NCBI Taxonomy" id="310915"/>
    <lineage>
        <taxon>Eukaryota</taxon>
        <taxon>Metazoa</taxon>
        <taxon>Chordata</taxon>
        <taxon>Craniata</taxon>
        <taxon>Vertebrata</taxon>
        <taxon>Euteleostomi</taxon>
        <taxon>Actinopterygii</taxon>
        <taxon>Neopterygii</taxon>
        <taxon>Teleostei</taxon>
        <taxon>Ostariophysi</taxon>
        <taxon>Siluriformes</taxon>
        <taxon>Pangasiidae</taxon>
        <taxon>Pangasianodon</taxon>
    </lineage>
</organism>
<sequence length="2496" mass="257390">MRGSRLAWASASPGRPGLGGLRLGARPGRVPGAQCPGLGAGLGGSQAWRAWAQAQRQALRPGPGRWGASSGPGPGVWAQAWGLRARPGAAAWAPGLRPGRAGLGVRPGPAPPSGVRPGRRAWARGRCLGAAAWAPQCVAQAWARAPGRSGPRPGLAFRPGACLGASGPRPGSRPGAACARSASGLRPAGLGARLARAGLRPAAQAWARGLVPGAWPGPRPSGPRLGSGAWAHARAWPRPGARLAPAPGACAWAPRLGALQAPGLRPGRPAPGLRAWPQAWPGAPLGPGPSARPGRAPVRAWPGPARLSCAQGRRPGRARPASGRAAWARGGPRPGRQAWAAAWACVSRRAQAQAWACGWGPGRAAWSRPAPLAPGLGAGLALRPGRAAWALAWACVWGAAWACQACGLVAWAWPGRVCGSRPGRSLGLGQALGLGACLQRLGVCASGLSLGAAWAQPAWAPGRSASGLGASSWPGRVPGLQAQAWPWAPACALWACGLGAVWCALASGSPGPGVRPGACLRPLGAVPDPGCVRPAAWASARQAWVPPGAWAQAWGLARRFWACVWACAVWPRPAACCLGAGSGGAAGRGLGAACAPAGGCSLGARPRALAPGLWPAACGPGPRRCLGVRLAQAWAWGSGLARLALLGGSGARVWAPLCVRPAWAWPARAAWARRASGRQPGAQRLGCVPGRGWASGLAAGLGAAALACAPLLAWAWAWPVRAWAQGLGAGPAAASKCTPWRQACPARGSCVCVRLWAPGLGVRPGARSGRVRLVAWGSAAWAQACRAAGWWLSAPGARPGLRPAAWACGWGRRCPGRAWAQCLGPGLGPAWPGAWPRLQAWAQACVRLGRGLGAGLGVWAPACGLGAAWARLGRRPGLASQACVWARAWAPGAAPGLGLRPGAPCLGCRVAWARPGRQPGPGLGACAWAAAQAPPGPKRPGARLQAAAWAQPSLPGRVPGSARLRPGPAWARGLGVWGLRLGAAQRSSLRPGRASGRWPRPGRLGAARARCSFRRPGRGRFGLRPAAWRRRLLAPRSGPRPGRASGPGLGVRPAAGRTCAPGLAARLGPSVRGPGLGVRLGCRLQARGAWPGAAWARTWACGLGRVSGRAAWAQCARLALGGPGAVWGGSRPAPRPRPGRAPGRAGSSGVRLGAAWARGPGRRVPWAWRSRGSALRGSRPGRASGASGARASAGLRVPAAGAPGARLPRPGSCVLARAWASASLARGLGACVWARLQAWGLGAGVRLGAGLRARPRPGRLRVRLACVPGAQAARLGASAWGAAPGRRGLACAPAALGAQRLAGLAPVPGRCVRLAWAAWARPGRHASGPGLGQRLGCVRPGARPGRAAWGACWARVRAWPAWLSASARALGAGMCQACVCLGAQRAQPAPWAPARLARPGRWACVWAEGLGVRPGRASGSRPRPGRGLGVPGLQAWPRPAAWACGNAVRAAWPPGLRRRAPRPGRVLCQACAAQAWAAAWARPGRGLGAVPAAPAGLGAGLGASGRAWGARRLRPGLRAASCVPAAWAQACAWACGLGVRPGARAWLRAWACACLGVQSWVWRASGLRPRPGLQAWASVRLQAQAQGVRPGRPCARLRPAAWAQALAQLGRGQRLTPGGLARAWASCGLGVRSVRLGAPGRLACGPGLAQAPLRLGRLQLRASAAGRAWVCAAQAWAPPGRAPAPGPGLGAAWASACGCAWAALAWVRLVRLGQALRRAARAWAVWAPVAWARRAWLSAPWASAQVPGRPGRACLCSRPGCGLGPVPGARAGPGRVSGRRRQAPGLRPGPGSLAQVRPAARQACVPGLGSGLGAASGLAWAPCAGRRPGRTWPRRIAWAWCVPAPGACPGLRACLGARPGRRRLRLCVPGCPGRRFWAQCVWPSGLAPGLGVRLGAVLGVRLGSRPGRLGAAGVSGQAWLRPGQGCGLGGLGAACGPGLGSASGRGASGCLAWPGRGPLGGLAQALAQAPAQAFGRCAGMHVIQVDSVQRWMEDLRHMTEVECMCVLQSKPLGVDEDSAGELIIPGVGMAGDHVTRDNLQTLLKRALVVSTELGKMFQRLEKGRWQRVHGTAVRANCHVRSLVHECSAHRTNNTHMQKYEATLLEKCMELTVITERCLHTDDEYFLKSMKEAIHEILTDVSDSFSQMIDMALANEIQVLIRQVEESDDVFLMENAISNLLSLTQDGPQLCSIIAKEGAVVALLKICRQDCFSSLYAPALRTVASICCVEEGINQLEKVDGVLCLADILTDEGCTEAARAEAAAVVAQITSPHHSNTHHLSSFIESMQDIVSALIKLCETASCGEVFLLASAALANITFFDSLACEILLQLNAVHILLQACRDRQRVDTPYSKDQVVTILANLSVLEQTASEVLHENGLERLLVLLGEKPSSSSPSEGAACERVQQKAAVTLARLSRDPDVAQAAIELRAVPRLIELCRSPAERNSSDSVLVACLAALRRLAAGCSDSIDPADHQQLIKPRLVDSFLLCSNMEESFV</sequence>
<dbReference type="GO" id="GO:0045179">
    <property type="term" value="C:apical cortex"/>
    <property type="evidence" value="ECO:0007669"/>
    <property type="project" value="TreeGrafter"/>
</dbReference>
<dbReference type="InterPro" id="IPR045789">
    <property type="entry name" value="Insc_C"/>
</dbReference>
<dbReference type="Pfam" id="PF16748">
    <property type="entry name" value="INSC_LBD"/>
    <property type="match status" value="1"/>
</dbReference>
<dbReference type="CDD" id="cd21966">
    <property type="entry name" value="INSC_LBD"/>
    <property type="match status" value="1"/>
</dbReference>
<dbReference type="InterPro" id="IPR038205">
    <property type="entry name" value="INSC_LBD_sf"/>
</dbReference>
<dbReference type="InterPro" id="IPR039921">
    <property type="entry name" value="Inscuteable"/>
</dbReference>
<dbReference type="PANTHER" id="PTHR21386:SF0">
    <property type="entry name" value="PROTEIN INSCUTEABLE HOMOLOG"/>
    <property type="match status" value="1"/>
</dbReference>
<dbReference type="GO" id="GO:0009786">
    <property type="term" value="P:regulation of asymmetric cell division"/>
    <property type="evidence" value="ECO:0007669"/>
    <property type="project" value="TreeGrafter"/>
</dbReference>
<dbReference type="Gene3D" id="6.20.200.10">
    <property type="entry name" value="Inscuteable LGN-binding domain"/>
    <property type="match status" value="1"/>
</dbReference>
<feature type="domain" description="Protein inscuteable homologue LGN-binding" evidence="2">
    <location>
        <begin position="1983"/>
        <end position="2025"/>
    </location>
</feature>